<dbReference type="Proteomes" id="UP000828390">
    <property type="component" value="Unassembled WGS sequence"/>
</dbReference>
<organism evidence="1 2">
    <name type="scientific">Dreissena polymorpha</name>
    <name type="common">Zebra mussel</name>
    <name type="synonym">Mytilus polymorpha</name>
    <dbReference type="NCBI Taxonomy" id="45954"/>
    <lineage>
        <taxon>Eukaryota</taxon>
        <taxon>Metazoa</taxon>
        <taxon>Spiralia</taxon>
        <taxon>Lophotrochozoa</taxon>
        <taxon>Mollusca</taxon>
        <taxon>Bivalvia</taxon>
        <taxon>Autobranchia</taxon>
        <taxon>Heteroconchia</taxon>
        <taxon>Euheterodonta</taxon>
        <taxon>Imparidentia</taxon>
        <taxon>Neoheterodontei</taxon>
        <taxon>Myida</taxon>
        <taxon>Dreissenoidea</taxon>
        <taxon>Dreissenidae</taxon>
        <taxon>Dreissena</taxon>
    </lineage>
</organism>
<reference evidence="1" key="2">
    <citation type="submission" date="2020-11" db="EMBL/GenBank/DDBJ databases">
        <authorList>
            <person name="McCartney M.A."/>
            <person name="Auch B."/>
            <person name="Kono T."/>
            <person name="Mallez S."/>
            <person name="Becker A."/>
            <person name="Gohl D.M."/>
            <person name="Silverstein K.A.T."/>
            <person name="Koren S."/>
            <person name="Bechman K.B."/>
            <person name="Herman A."/>
            <person name="Abrahante J.E."/>
            <person name="Garbe J."/>
        </authorList>
    </citation>
    <scope>NUCLEOTIDE SEQUENCE</scope>
    <source>
        <strain evidence="1">Duluth1</strain>
        <tissue evidence="1">Whole animal</tissue>
    </source>
</reference>
<dbReference type="EMBL" id="JAIWYP010000011">
    <property type="protein sequence ID" value="KAH3734288.1"/>
    <property type="molecule type" value="Genomic_DNA"/>
</dbReference>
<comment type="caution">
    <text evidence="1">The sequence shown here is derived from an EMBL/GenBank/DDBJ whole genome shotgun (WGS) entry which is preliminary data.</text>
</comment>
<proteinExistence type="predicted"/>
<dbReference type="AlphaFoldDB" id="A0A9D4HVK4"/>
<sequence>MPLGAIVFGLVMPIKIGVDYITDKKKIKKFCKKSANFIEEWIEEILKEHFNTEKLNEMVQSRYMSRLRRHINAMFNDTVPAKIASSRMLILIITAEQRSAAEVHREFNATKERIHSIKRQMETFKGKFLHEQSEIY</sequence>
<protein>
    <submittedName>
        <fullName evidence="1">Uncharacterized protein</fullName>
    </submittedName>
</protein>
<accession>A0A9D4HVK4</accession>
<gene>
    <name evidence="1" type="ORF">DPMN_040727</name>
</gene>
<evidence type="ECO:0000313" key="1">
    <source>
        <dbReference type="EMBL" id="KAH3734288.1"/>
    </source>
</evidence>
<reference evidence="1" key="1">
    <citation type="journal article" date="2019" name="bioRxiv">
        <title>The Genome of the Zebra Mussel, Dreissena polymorpha: A Resource for Invasive Species Research.</title>
        <authorList>
            <person name="McCartney M.A."/>
            <person name="Auch B."/>
            <person name="Kono T."/>
            <person name="Mallez S."/>
            <person name="Zhang Y."/>
            <person name="Obille A."/>
            <person name="Becker A."/>
            <person name="Abrahante J.E."/>
            <person name="Garbe J."/>
            <person name="Badalamenti J.P."/>
            <person name="Herman A."/>
            <person name="Mangelson H."/>
            <person name="Liachko I."/>
            <person name="Sullivan S."/>
            <person name="Sone E.D."/>
            <person name="Koren S."/>
            <person name="Silverstein K.A.T."/>
            <person name="Beckman K.B."/>
            <person name="Gohl D.M."/>
        </authorList>
    </citation>
    <scope>NUCLEOTIDE SEQUENCE</scope>
    <source>
        <strain evidence="1">Duluth1</strain>
        <tissue evidence="1">Whole animal</tissue>
    </source>
</reference>
<name>A0A9D4HVK4_DREPO</name>
<keyword evidence="2" id="KW-1185">Reference proteome</keyword>
<evidence type="ECO:0000313" key="2">
    <source>
        <dbReference type="Proteomes" id="UP000828390"/>
    </source>
</evidence>